<reference evidence="2 3" key="1">
    <citation type="submission" date="2019-03" db="EMBL/GenBank/DDBJ databases">
        <title>First draft genome of Liparis tanakae, snailfish: a comprehensive survey of snailfish specific genes.</title>
        <authorList>
            <person name="Kim W."/>
            <person name="Song I."/>
            <person name="Jeong J.-H."/>
            <person name="Kim D."/>
            <person name="Kim S."/>
            <person name="Ryu S."/>
            <person name="Song J.Y."/>
            <person name="Lee S.K."/>
        </authorList>
    </citation>
    <scope>NUCLEOTIDE SEQUENCE [LARGE SCALE GENOMIC DNA]</scope>
    <source>
        <tissue evidence="2">Muscle</tissue>
    </source>
</reference>
<comment type="caution">
    <text evidence="2">The sequence shown here is derived from an EMBL/GenBank/DDBJ whole genome shotgun (WGS) entry which is preliminary data.</text>
</comment>
<sequence>MAGQSLMTSQESEVIPHTGGEAEGQLSAALWDPEPPPDCDAALSRNDDGRLRRPLTHHSSSLPRQTREGIYNPLQYKRVKKARWLDAKQIAQVDLGVNVMRDLAFIEEAREVGFHFGSSGDPHAQGEEAAQVLLHKRQMASIQTLLPGLLRPLTFLMT</sequence>
<proteinExistence type="predicted"/>
<evidence type="ECO:0000313" key="2">
    <source>
        <dbReference type="EMBL" id="TNN85972.1"/>
    </source>
</evidence>
<feature type="region of interest" description="Disordered" evidence="1">
    <location>
        <begin position="1"/>
        <end position="67"/>
    </location>
</feature>
<evidence type="ECO:0000256" key="1">
    <source>
        <dbReference type="SAM" id="MobiDB-lite"/>
    </source>
</evidence>
<organism evidence="2 3">
    <name type="scientific">Liparis tanakae</name>
    <name type="common">Tanaka's snailfish</name>
    <dbReference type="NCBI Taxonomy" id="230148"/>
    <lineage>
        <taxon>Eukaryota</taxon>
        <taxon>Metazoa</taxon>
        <taxon>Chordata</taxon>
        <taxon>Craniata</taxon>
        <taxon>Vertebrata</taxon>
        <taxon>Euteleostomi</taxon>
        <taxon>Actinopterygii</taxon>
        <taxon>Neopterygii</taxon>
        <taxon>Teleostei</taxon>
        <taxon>Neoteleostei</taxon>
        <taxon>Acanthomorphata</taxon>
        <taxon>Eupercaria</taxon>
        <taxon>Perciformes</taxon>
        <taxon>Cottioidei</taxon>
        <taxon>Cottales</taxon>
        <taxon>Liparidae</taxon>
        <taxon>Liparis</taxon>
    </lineage>
</organism>
<dbReference type="Proteomes" id="UP000314294">
    <property type="component" value="Unassembled WGS sequence"/>
</dbReference>
<name>A0A4Z2J936_9TELE</name>
<protein>
    <submittedName>
        <fullName evidence="2">Uncharacterized protein</fullName>
    </submittedName>
</protein>
<keyword evidence="3" id="KW-1185">Reference proteome</keyword>
<dbReference type="EMBL" id="SRLO01000018">
    <property type="protein sequence ID" value="TNN85972.1"/>
    <property type="molecule type" value="Genomic_DNA"/>
</dbReference>
<evidence type="ECO:0000313" key="3">
    <source>
        <dbReference type="Proteomes" id="UP000314294"/>
    </source>
</evidence>
<gene>
    <name evidence="2" type="ORF">EYF80_003816</name>
</gene>
<dbReference type="AlphaFoldDB" id="A0A4Z2J936"/>
<accession>A0A4Z2J936</accession>
<feature type="compositionally biased region" description="Polar residues" evidence="1">
    <location>
        <begin position="1"/>
        <end position="12"/>
    </location>
</feature>